<reference evidence="2" key="1">
    <citation type="journal article" date="2013" name="ISME J.">
        <title>A small predatory core genome in the divergent marine Bacteriovorax marinus SJ and the terrestrial Bdellovibrio bacteriovorus.</title>
        <authorList>
            <person name="Crossman L.C."/>
            <person name="Chen H."/>
            <person name="Cerdeno-Tarraga A.M."/>
            <person name="Brooks K."/>
            <person name="Quail M.A."/>
            <person name="Pineiro S.A."/>
            <person name="Hobley L."/>
            <person name="Sockett R.E."/>
            <person name="Bentley S.D."/>
            <person name="Parkhill J."/>
            <person name="Williams H.N."/>
            <person name="Stine O.C."/>
        </authorList>
    </citation>
    <scope>NUCLEOTIDE SEQUENCE [LARGE SCALE GENOMIC DNA]</scope>
    <source>
        <strain evidence="2">ATCC BAA-682 / DSM 15412 / SJ</strain>
    </source>
</reference>
<proteinExistence type="predicted"/>
<dbReference type="KEGG" id="bmx:BMS_0711"/>
<dbReference type="RefSeq" id="WP_014243401.1">
    <property type="nucleotide sequence ID" value="NC_016620.1"/>
</dbReference>
<dbReference type="Proteomes" id="UP000008963">
    <property type="component" value="Chromosome"/>
</dbReference>
<dbReference type="HOGENOM" id="CLU_640560_0_0_7"/>
<dbReference type="PATRIC" id="fig|862908.3.peg.683"/>
<gene>
    <name evidence="1" type="ordered locus">BMS_0711</name>
</gene>
<dbReference type="OrthoDB" id="9979693at2"/>
<evidence type="ECO:0000313" key="2">
    <source>
        <dbReference type="Proteomes" id="UP000008963"/>
    </source>
</evidence>
<evidence type="ECO:0000313" key="1">
    <source>
        <dbReference type="EMBL" id="CBW25615.1"/>
    </source>
</evidence>
<keyword evidence="2" id="KW-1185">Reference proteome</keyword>
<name>E1X5P8_HALMS</name>
<sequence length="428" mass="50239">MKRNLGLLAALIVLLGITYFTQERRGILKEQEKDNYSKILDTSKYGDLVEIQTPFGHIKKFNDGFINFTDGHRANQKVVNEFLTRLSHIRSKKFLKDISKEKMKEFFPEDHMKMTFTFENEVLEYQLGAKLNFSQDFYVAMRTKSSGLVVAIANDKMPFEGVVSKENEHRSDHKYNRVKALFNLAPNFFLDLSIFEEEELERSIVFSNLANESFAIDFKAQTTNPPPEHPIIVSKAKMSHLRERLLSLRAFNYLSNVDDTTNFSRKVGTIKTSEGLYTIYERYKGDQSYYIFNPKNNIYYQFKAGEQKLLLFNIQNVWDLRVVEELGSKIKITFDNNETLELEVHKIGEEASKLFKILLSPAQYVEKVKDFSKYKNWKLKLIINSRELEVLFTESEMLVLDRKQKLTYHYTRFSKEPISVDPDKYRVK</sequence>
<dbReference type="STRING" id="862908.BMS_0711"/>
<dbReference type="AlphaFoldDB" id="E1X5P8"/>
<protein>
    <submittedName>
        <fullName evidence="1">Membrane protein</fullName>
    </submittedName>
</protein>
<accession>E1X5P8</accession>
<dbReference type="EMBL" id="FQ312005">
    <property type="protein sequence ID" value="CBW25615.1"/>
    <property type="molecule type" value="Genomic_DNA"/>
</dbReference>
<organism evidence="1 2">
    <name type="scientific">Halobacteriovorax marinus (strain ATCC BAA-682 / DSM 15412 / SJ)</name>
    <name type="common">Bacteriovorax marinus</name>
    <dbReference type="NCBI Taxonomy" id="862908"/>
    <lineage>
        <taxon>Bacteria</taxon>
        <taxon>Pseudomonadati</taxon>
        <taxon>Bdellovibrionota</taxon>
        <taxon>Bacteriovoracia</taxon>
        <taxon>Bacteriovoracales</taxon>
        <taxon>Halobacteriovoraceae</taxon>
        <taxon>Halobacteriovorax</taxon>
    </lineage>
</organism>